<dbReference type="Proteomes" id="UP000027138">
    <property type="component" value="Unassembled WGS sequence"/>
</dbReference>
<sequence>MQYLGPNPGLPCLNERPSNEFFLDPSSGPVAPFCLLIVDPEQRFYRSGDSRFLDEFSAYNTKAQLRLCWAAKMRLCCLFLFDGALITHSHTLAKRLFVCVKGRNELK</sequence>
<evidence type="ECO:0000313" key="1">
    <source>
        <dbReference type="EMBL" id="KDP44199.1"/>
    </source>
</evidence>
<organism evidence="1 2">
    <name type="scientific">Jatropha curcas</name>
    <name type="common">Barbados nut</name>
    <dbReference type="NCBI Taxonomy" id="180498"/>
    <lineage>
        <taxon>Eukaryota</taxon>
        <taxon>Viridiplantae</taxon>
        <taxon>Streptophyta</taxon>
        <taxon>Embryophyta</taxon>
        <taxon>Tracheophyta</taxon>
        <taxon>Spermatophyta</taxon>
        <taxon>Magnoliopsida</taxon>
        <taxon>eudicotyledons</taxon>
        <taxon>Gunneridae</taxon>
        <taxon>Pentapetalae</taxon>
        <taxon>rosids</taxon>
        <taxon>fabids</taxon>
        <taxon>Malpighiales</taxon>
        <taxon>Euphorbiaceae</taxon>
        <taxon>Crotonoideae</taxon>
        <taxon>Jatropheae</taxon>
        <taxon>Jatropha</taxon>
    </lineage>
</organism>
<accession>A0A067LIZ0</accession>
<proteinExistence type="predicted"/>
<dbReference type="EMBL" id="KK914256">
    <property type="protein sequence ID" value="KDP44199.1"/>
    <property type="molecule type" value="Genomic_DNA"/>
</dbReference>
<dbReference type="STRING" id="180498.A0A067LIZ0"/>
<protein>
    <submittedName>
        <fullName evidence="1">Uncharacterized protein</fullName>
    </submittedName>
</protein>
<name>A0A067LIZ0_JATCU</name>
<dbReference type="AlphaFoldDB" id="A0A067LIZ0"/>
<dbReference type="OrthoDB" id="434253at2759"/>
<reference evidence="1 2" key="1">
    <citation type="journal article" date="2014" name="PLoS ONE">
        <title>Global Analysis of Gene Expression Profiles in Physic Nut (Jatropha curcas L.) Seedlings Exposed to Salt Stress.</title>
        <authorList>
            <person name="Zhang L."/>
            <person name="Zhang C."/>
            <person name="Wu P."/>
            <person name="Chen Y."/>
            <person name="Li M."/>
            <person name="Jiang H."/>
            <person name="Wu G."/>
        </authorList>
    </citation>
    <scope>NUCLEOTIDE SEQUENCE [LARGE SCALE GENOMIC DNA]</scope>
    <source>
        <strain evidence="2">cv. GZQX0401</strain>
        <tissue evidence="1">Young leaves</tissue>
    </source>
</reference>
<evidence type="ECO:0000313" key="2">
    <source>
        <dbReference type="Proteomes" id="UP000027138"/>
    </source>
</evidence>
<keyword evidence="2" id="KW-1185">Reference proteome</keyword>
<gene>
    <name evidence="1" type="ORF">JCGZ_05666</name>
</gene>